<dbReference type="EMBL" id="JACHFN010000003">
    <property type="protein sequence ID" value="MBB5233667.1"/>
    <property type="molecule type" value="Genomic_DNA"/>
</dbReference>
<dbReference type="Gene3D" id="3.90.550.10">
    <property type="entry name" value="Spore Coat Polysaccharide Biosynthesis Protein SpsA, Chain A"/>
    <property type="match status" value="1"/>
</dbReference>
<dbReference type="PANTHER" id="PTHR43179:SF12">
    <property type="entry name" value="GALACTOFURANOSYLTRANSFERASE GLFT2"/>
    <property type="match status" value="1"/>
</dbReference>
<protein>
    <submittedName>
        <fullName evidence="5">GT2 family glycosyltransferase</fullName>
    </submittedName>
</protein>
<dbReference type="PANTHER" id="PTHR43179">
    <property type="entry name" value="RHAMNOSYLTRANSFERASE WBBL"/>
    <property type="match status" value="1"/>
</dbReference>
<evidence type="ECO:0000256" key="1">
    <source>
        <dbReference type="ARBA" id="ARBA00006739"/>
    </source>
</evidence>
<feature type="domain" description="Glycosyltransferase 2-like" evidence="4">
    <location>
        <begin position="28"/>
        <end position="152"/>
    </location>
</feature>
<proteinExistence type="inferred from homology"/>
<evidence type="ECO:0000313" key="5">
    <source>
        <dbReference type="EMBL" id="MBB5233667.1"/>
    </source>
</evidence>
<evidence type="ECO:0000259" key="4">
    <source>
        <dbReference type="Pfam" id="PF00535"/>
    </source>
</evidence>
<dbReference type="InterPro" id="IPR029044">
    <property type="entry name" value="Nucleotide-diphossugar_trans"/>
</dbReference>
<organism evidence="5 6">
    <name type="scientific">Deinococcus budaensis</name>
    <dbReference type="NCBI Taxonomy" id="1665626"/>
    <lineage>
        <taxon>Bacteria</taxon>
        <taxon>Thermotogati</taxon>
        <taxon>Deinococcota</taxon>
        <taxon>Deinococci</taxon>
        <taxon>Deinococcales</taxon>
        <taxon>Deinococcaceae</taxon>
        <taxon>Deinococcus</taxon>
    </lineage>
</organism>
<dbReference type="SUPFAM" id="SSF53448">
    <property type="entry name" value="Nucleotide-diphospho-sugar transferases"/>
    <property type="match status" value="1"/>
</dbReference>
<sequence length="317" mass="35303">MSDVFPLPPYPAQAPARRPLEGVGTAAVVVTYNRKALLVKCLRSLLNQTAPLARIYVIDNASTDGTPEVIPADERVTYLRLDRNLGGAYGFAYGVRKVLEGDFRHVWLMDDDCFAEDDAHEQLLKWEGTAEALCTAVLARDGTYDLGHRRSFNMITLADTALGPEIYAQACTPIDMFTFVGVLIPLEVVRQVGVPVDNFFFMGDDTEYALRLKSHGLRTHLIPASRIWHHGSVPGHAPRGKFEPKRHYYNIRNSLLIRRRYATSPLWLALSFAAYALRGYGGLARHGELTWRSAALTTEALRDALLGRAYVKDFGPG</sequence>
<name>A0A7W8GDL2_9DEIO</name>
<keyword evidence="3 5" id="KW-0808">Transferase</keyword>
<reference evidence="5 6" key="1">
    <citation type="submission" date="2020-08" db="EMBL/GenBank/DDBJ databases">
        <title>Genomic Encyclopedia of Type Strains, Phase IV (KMG-IV): sequencing the most valuable type-strain genomes for metagenomic binning, comparative biology and taxonomic classification.</title>
        <authorList>
            <person name="Goeker M."/>
        </authorList>
    </citation>
    <scope>NUCLEOTIDE SEQUENCE [LARGE SCALE GENOMIC DNA]</scope>
    <source>
        <strain evidence="5 6">DSM 101791</strain>
    </source>
</reference>
<comment type="caution">
    <text evidence="5">The sequence shown here is derived from an EMBL/GenBank/DDBJ whole genome shotgun (WGS) entry which is preliminary data.</text>
</comment>
<comment type="similarity">
    <text evidence="1">Belongs to the glycosyltransferase 2 family.</text>
</comment>
<evidence type="ECO:0000313" key="6">
    <source>
        <dbReference type="Proteomes" id="UP000525389"/>
    </source>
</evidence>
<evidence type="ECO:0000256" key="3">
    <source>
        <dbReference type="ARBA" id="ARBA00022679"/>
    </source>
</evidence>
<dbReference type="InterPro" id="IPR001173">
    <property type="entry name" value="Glyco_trans_2-like"/>
</dbReference>
<dbReference type="RefSeq" id="WP_184026521.1">
    <property type="nucleotide sequence ID" value="NZ_JACHFN010000003.1"/>
</dbReference>
<evidence type="ECO:0000256" key="2">
    <source>
        <dbReference type="ARBA" id="ARBA00022676"/>
    </source>
</evidence>
<dbReference type="Proteomes" id="UP000525389">
    <property type="component" value="Unassembled WGS sequence"/>
</dbReference>
<dbReference type="GO" id="GO:0016757">
    <property type="term" value="F:glycosyltransferase activity"/>
    <property type="evidence" value="ECO:0007669"/>
    <property type="project" value="UniProtKB-KW"/>
</dbReference>
<keyword evidence="2" id="KW-0328">Glycosyltransferase</keyword>
<dbReference type="Pfam" id="PF00535">
    <property type="entry name" value="Glycos_transf_2"/>
    <property type="match status" value="1"/>
</dbReference>
<accession>A0A7W8GDL2</accession>
<dbReference type="AlphaFoldDB" id="A0A7W8GDL2"/>
<keyword evidence="6" id="KW-1185">Reference proteome</keyword>
<gene>
    <name evidence="5" type="ORF">HNQ09_001097</name>
</gene>